<reference evidence="3" key="1">
    <citation type="submission" date="2016-09" db="EMBL/GenBank/DDBJ databases">
        <authorList>
            <person name="Greninger A.L."/>
            <person name="Jerome K.R."/>
            <person name="Mcnair B."/>
            <person name="Wallis C."/>
            <person name="Fang F."/>
        </authorList>
    </citation>
    <scope>NUCLEOTIDE SEQUENCE [LARGE SCALE GENOMIC DNA]</scope>
    <source>
        <strain evidence="3">M6</strain>
    </source>
</reference>
<dbReference type="Gene3D" id="3.40.50.410">
    <property type="entry name" value="von Willebrand factor, type A domain"/>
    <property type="match status" value="1"/>
</dbReference>
<evidence type="ECO:0000256" key="1">
    <source>
        <dbReference type="SAM" id="Phobius"/>
    </source>
</evidence>
<organism evidence="2 3">
    <name type="scientific">Mycolicibacterium flavescens</name>
    <name type="common">Mycobacterium flavescens</name>
    <dbReference type="NCBI Taxonomy" id="1776"/>
    <lineage>
        <taxon>Bacteria</taxon>
        <taxon>Bacillati</taxon>
        <taxon>Actinomycetota</taxon>
        <taxon>Actinomycetes</taxon>
        <taxon>Mycobacteriales</taxon>
        <taxon>Mycobacteriaceae</taxon>
        <taxon>Mycolicibacterium</taxon>
    </lineage>
</organism>
<dbReference type="OrthoDB" id="9814325at2"/>
<evidence type="ECO:0000313" key="2">
    <source>
        <dbReference type="EMBL" id="ODQ87732.1"/>
    </source>
</evidence>
<name>A0A1E3RE56_MYCFV</name>
<keyword evidence="1" id="KW-1133">Transmembrane helix</keyword>
<dbReference type="EMBL" id="MIHA01000019">
    <property type="protein sequence ID" value="ODQ87732.1"/>
    <property type="molecule type" value="Genomic_DNA"/>
</dbReference>
<dbReference type="STRING" id="1776.BHQ18_21965"/>
<evidence type="ECO:0008006" key="4">
    <source>
        <dbReference type="Google" id="ProtNLM"/>
    </source>
</evidence>
<feature type="transmembrane region" description="Helical" evidence="1">
    <location>
        <begin position="6"/>
        <end position="25"/>
    </location>
</feature>
<comment type="caution">
    <text evidence="2">The sequence shown here is derived from an EMBL/GenBank/DDBJ whole genome shotgun (WGS) entry which is preliminary data.</text>
</comment>
<accession>A0A1E3RE56</accession>
<evidence type="ECO:0000313" key="3">
    <source>
        <dbReference type="Proteomes" id="UP000094053"/>
    </source>
</evidence>
<keyword evidence="1" id="KW-0812">Transmembrane</keyword>
<protein>
    <recommendedName>
        <fullName evidence="4">VWFA domain-containing protein</fullName>
    </recommendedName>
</protein>
<dbReference type="InterPro" id="IPR036465">
    <property type="entry name" value="vWFA_dom_sf"/>
</dbReference>
<keyword evidence="3" id="KW-1185">Reference proteome</keyword>
<feature type="transmembrane region" description="Helical" evidence="1">
    <location>
        <begin position="275"/>
        <end position="295"/>
    </location>
</feature>
<dbReference type="SUPFAM" id="SSF53300">
    <property type="entry name" value="vWA-like"/>
    <property type="match status" value="1"/>
</dbReference>
<dbReference type="RefSeq" id="WP_069415771.1">
    <property type="nucleotide sequence ID" value="NZ_JACKUL010000009.1"/>
</dbReference>
<feature type="transmembrane region" description="Helical" evidence="1">
    <location>
        <begin position="41"/>
        <end position="59"/>
    </location>
</feature>
<keyword evidence="1" id="KW-0472">Membrane</keyword>
<sequence length="310" mass="32537">MTFSPVVPPALLLAVAVVALLLRLITMGQLARRSGHRWTTVWRWSGLTLAVLLMLIAAARPTLGGGDGADPGAAAAADDVPNIFLLVDRSADTAVADHGDGPRIDGIRDDVTALIDHYPQARFALITFAARPSLEWPLSEDAWSLAPTIAGVRPLPAEEVGVNAAAASNVLRYQLIAAGQRTPGAPNLVFYFGPGAPGSKAPQGEFEPVPGSVDGGAVFGYGAARDDAGLQRIADQLGVPYVPRDPAQPVGDAAPEAAGVAAGPAPVERADRTDLYWVFTLAAAVLLLFEIFLNLREYRAARTARREVTL</sequence>
<gene>
    <name evidence="2" type="ORF">BHQ18_21965</name>
</gene>
<dbReference type="AlphaFoldDB" id="A0A1E3RE56"/>
<dbReference type="Proteomes" id="UP000094053">
    <property type="component" value="Unassembled WGS sequence"/>
</dbReference>
<proteinExistence type="predicted"/>